<evidence type="ECO:0000313" key="2">
    <source>
        <dbReference type="EMBL" id="PHN03006.1"/>
    </source>
</evidence>
<proteinExistence type="predicted"/>
<comment type="caution">
    <text evidence="2">The sequence shown here is derived from an EMBL/GenBank/DDBJ whole genome shotgun (WGS) entry which is preliminary data.</text>
</comment>
<accession>A0A2D0N3P9</accession>
<dbReference type="Gene3D" id="3.20.20.70">
    <property type="entry name" value="Aldolase class I"/>
    <property type="match status" value="1"/>
</dbReference>
<keyword evidence="2" id="KW-0413">Isomerase</keyword>
<dbReference type="PANTHER" id="PTHR43665">
    <property type="entry name" value="ISOPENTENYL-DIPHOSPHATE DELTA-ISOMERASE"/>
    <property type="match status" value="1"/>
</dbReference>
<dbReference type="GO" id="GO:0010181">
    <property type="term" value="F:FMN binding"/>
    <property type="evidence" value="ECO:0007669"/>
    <property type="project" value="InterPro"/>
</dbReference>
<dbReference type="SUPFAM" id="SSF51395">
    <property type="entry name" value="FMN-linked oxidoreductases"/>
    <property type="match status" value="1"/>
</dbReference>
<dbReference type="AlphaFoldDB" id="A0A2D0N3P9"/>
<dbReference type="PANTHER" id="PTHR43665:SF1">
    <property type="entry name" value="ISOPENTENYL-DIPHOSPHATE DELTA-ISOMERASE"/>
    <property type="match status" value="1"/>
</dbReference>
<dbReference type="Proteomes" id="UP000223913">
    <property type="component" value="Unassembled WGS sequence"/>
</dbReference>
<keyword evidence="3" id="KW-1185">Reference proteome</keyword>
<gene>
    <name evidence="2" type="ORF">CRP01_29500</name>
</gene>
<dbReference type="GO" id="GO:0008299">
    <property type="term" value="P:isoprenoid biosynthetic process"/>
    <property type="evidence" value="ECO:0007669"/>
    <property type="project" value="InterPro"/>
</dbReference>
<dbReference type="OrthoDB" id="9795032at2"/>
<evidence type="ECO:0000313" key="3">
    <source>
        <dbReference type="Proteomes" id="UP000223913"/>
    </source>
</evidence>
<dbReference type="RefSeq" id="WP_099153722.1">
    <property type="nucleotide sequence ID" value="NZ_PDUD01000035.1"/>
</dbReference>
<reference evidence="2 3" key="1">
    <citation type="submission" date="2017-10" db="EMBL/GenBank/DDBJ databases">
        <title>The draft genome sequence of Lewinella nigricans NBRC 102662.</title>
        <authorList>
            <person name="Wang K."/>
        </authorList>
    </citation>
    <scope>NUCLEOTIDE SEQUENCE [LARGE SCALE GENOMIC DNA]</scope>
    <source>
        <strain evidence="2 3">NBRC 102662</strain>
    </source>
</reference>
<dbReference type="InterPro" id="IPR013785">
    <property type="entry name" value="Aldolase_TIM"/>
</dbReference>
<feature type="region of interest" description="Disordered" evidence="1">
    <location>
        <begin position="1"/>
        <end position="25"/>
    </location>
</feature>
<dbReference type="InterPro" id="IPR011179">
    <property type="entry name" value="IPdP_isomerase"/>
</dbReference>
<name>A0A2D0N3P9_FLAN2</name>
<organism evidence="2 3">
    <name type="scientific">Flavilitoribacter nigricans (strain ATCC 23147 / DSM 23189 / NBRC 102662 / NCIMB 1420 / SS-2)</name>
    <name type="common">Lewinella nigricans</name>
    <dbReference type="NCBI Taxonomy" id="1122177"/>
    <lineage>
        <taxon>Bacteria</taxon>
        <taxon>Pseudomonadati</taxon>
        <taxon>Bacteroidota</taxon>
        <taxon>Saprospiria</taxon>
        <taxon>Saprospirales</taxon>
        <taxon>Lewinellaceae</taxon>
        <taxon>Flavilitoribacter</taxon>
    </lineage>
</organism>
<dbReference type="GO" id="GO:0004452">
    <property type="term" value="F:isopentenyl-diphosphate delta-isomerase activity"/>
    <property type="evidence" value="ECO:0007669"/>
    <property type="project" value="InterPro"/>
</dbReference>
<feature type="compositionally biased region" description="Polar residues" evidence="1">
    <location>
        <begin position="1"/>
        <end position="10"/>
    </location>
</feature>
<sequence>MSEKQNNNLSEPAFTDDDPTAASRKKDHIEMAFASQVVKQELDSRFYYEPLLSAHPEKDSWPAFSFLNKTMKVPLWVSSMTGGTAMANTINHNLARACGEFGMGMGLGSCRSLLYSDENLADFAVRKWIGEDHPLFANLGVAQLEQLLDKNELYRVNDLIDKVEADGLIVHVNPFQEWLQPEGDRFRQPPLDTIRALIDQLPDLSIIVKEVGQGMGRESLRQLFQLPLTAIDFAANGGTNFAKLELLRSDARRKETYAPLALVGHSAEDMVELTNELVAEMGAFLQTRQVIISGGVKDFLDGYYLINKIDLSAVYGQASGFLRHARGDYESLRSYVITQIEGLELARAYLRLR</sequence>
<evidence type="ECO:0000256" key="1">
    <source>
        <dbReference type="SAM" id="MobiDB-lite"/>
    </source>
</evidence>
<protein>
    <submittedName>
        <fullName evidence="2">Type 2 isopentenyl-diphosphate Delta-isomerase</fullName>
    </submittedName>
</protein>
<dbReference type="EMBL" id="PDUD01000035">
    <property type="protein sequence ID" value="PHN03006.1"/>
    <property type="molecule type" value="Genomic_DNA"/>
</dbReference>